<protein>
    <submittedName>
        <fullName evidence="1">Uncharacterized protein</fullName>
    </submittedName>
</protein>
<dbReference type="STRING" id="641691.SAMN05421636_105266"/>
<dbReference type="Proteomes" id="UP000199109">
    <property type="component" value="Unassembled WGS sequence"/>
</dbReference>
<evidence type="ECO:0000313" key="2">
    <source>
        <dbReference type="Proteomes" id="UP000199109"/>
    </source>
</evidence>
<evidence type="ECO:0000313" key="1">
    <source>
        <dbReference type="EMBL" id="SDE49327.1"/>
    </source>
</evidence>
<gene>
    <name evidence="1" type="ORF">SAMN05421636_105266</name>
</gene>
<proteinExistence type="predicted"/>
<accession>A0A1G7DCR1</accession>
<name>A0A1G7DCR1_9FLAO</name>
<sequence>MICRTFVHGLDRPSQKLILKAKAMETKEVAKEVKTGQIIQLIKGEFSPSEASLIISTLIDQKINFHKMQRLQHWEGNHGFETSELDGRIKELVEEKRTAKEFFAAIKGEKRKLKIDGVIKIEDADS</sequence>
<dbReference type="EMBL" id="FNAO01000005">
    <property type="protein sequence ID" value="SDE49327.1"/>
    <property type="molecule type" value="Genomic_DNA"/>
</dbReference>
<keyword evidence="2" id="KW-1185">Reference proteome</keyword>
<organism evidence="1 2">
    <name type="scientific">Pricia antarctica</name>
    <dbReference type="NCBI Taxonomy" id="641691"/>
    <lineage>
        <taxon>Bacteria</taxon>
        <taxon>Pseudomonadati</taxon>
        <taxon>Bacteroidota</taxon>
        <taxon>Flavobacteriia</taxon>
        <taxon>Flavobacteriales</taxon>
        <taxon>Flavobacteriaceae</taxon>
        <taxon>Pricia</taxon>
    </lineage>
</organism>
<reference evidence="1 2" key="1">
    <citation type="submission" date="2016-10" db="EMBL/GenBank/DDBJ databases">
        <authorList>
            <person name="de Groot N.N."/>
        </authorList>
    </citation>
    <scope>NUCLEOTIDE SEQUENCE [LARGE SCALE GENOMIC DNA]</scope>
    <source>
        <strain evidence="1 2">DSM 23421</strain>
    </source>
</reference>
<dbReference type="AlphaFoldDB" id="A0A1G7DCR1"/>